<dbReference type="PROSITE" id="PS00012">
    <property type="entry name" value="PHOSPHOPANTETHEINE"/>
    <property type="match status" value="2"/>
</dbReference>
<dbReference type="EMBL" id="JBHMAU010000129">
    <property type="protein sequence ID" value="MFB9777724.1"/>
    <property type="molecule type" value="Genomic_DNA"/>
</dbReference>
<dbReference type="PROSITE" id="PS00455">
    <property type="entry name" value="AMP_BINDING"/>
    <property type="match status" value="1"/>
</dbReference>
<evidence type="ECO:0000256" key="4">
    <source>
        <dbReference type="SAM" id="MobiDB-lite"/>
    </source>
</evidence>
<keyword evidence="3" id="KW-0597">Phosphoprotein</keyword>
<dbReference type="Gene3D" id="1.10.1200.10">
    <property type="entry name" value="ACP-like"/>
    <property type="match status" value="3"/>
</dbReference>
<dbReference type="Gene3D" id="3.40.50.12780">
    <property type="entry name" value="N-terminal domain of ligase-like"/>
    <property type="match status" value="2"/>
</dbReference>
<evidence type="ECO:0000259" key="5">
    <source>
        <dbReference type="PROSITE" id="PS50075"/>
    </source>
</evidence>
<dbReference type="InterPro" id="IPR023213">
    <property type="entry name" value="CAT-like_dom_sf"/>
</dbReference>
<dbReference type="Gene3D" id="3.30.559.30">
    <property type="entry name" value="Nonribosomal peptide synthetase, condensation domain"/>
    <property type="match status" value="4"/>
</dbReference>
<dbReference type="RefSeq" id="WP_376841705.1">
    <property type="nucleotide sequence ID" value="NZ_JBHMAU010000129.1"/>
</dbReference>
<dbReference type="Pfam" id="PF00668">
    <property type="entry name" value="Condensation"/>
    <property type="match status" value="5"/>
</dbReference>
<dbReference type="InterPro" id="IPR045851">
    <property type="entry name" value="AMP-bd_C_sf"/>
</dbReference>
<dbReference type="InterPro" id="IPR000873">
    <property type="entry name" value="AMP-dep_synth/lig_dom"/>
</dbReference>
<dbReference type="Pfam" id="PF00501">
    <property type="entry name" value="AMP-binding"/>
    <property type="match status" value="2"/>
</dbReference>
<dbReference type="PANTHER" id="PTHR45527:SF1">
    <property type="entry name" value="FATTY ACID SYNTHASE"/>
    <property type="match status" value="1"/>
</dbReference>
<dbReference type="Proteomes" id="UP001589707">
    <property type="component" value="Unassembled WGS sequence"/>
</dbReference>
<feature type="domain" description="Carrier" evidence="5">
    <location>
        <begin position="1685"/>
        <end position="1761"/>
    </location>
</feature>
<dbReference type="Gene3D" id="3.30.559.10">
    <property type="entry name" value="Chloramphenicol acetyltransferase-like domain"/>
    <property type="match status" value="4"/>
</dbReference>
<dbReference type="InterPro" id="IPR020806">
    <property type="entry name" value="PKS_PP-bd"/>
</dbReference>
<dbReference type="InterPro" id="IPR006162">
    <property type="entry name" value="Ppantetheine_attach_site"/>
</dbReference>
<feature type="region of interest" description="Disordered" evidence="4">
    <location>
        <begin position="2696"/>
        <end position="2718"/>
    </location>
</feature>
<feature type="domain" description="Carrier" evidence="5">
    <location>
        <begin position="2713"/>
        <end position="2790"/>
    </location>
</feature>
<dbReference type="InterPro" id="IPR001242">
    <property type="entry name" value="Condensation_dom"/>
</dbReference>
<feature type="region of interest" description="Disordered" evidence="4">
    <location>
        <begin position="467"/>
        <end position="509"/>
    </location>
</feature>
<comment type="cofactor">
    <cofactor evidence="1">
        <name>pantetheine 4'-phosphate</name>
        <dbReference type="ChEBI" id="CHEBI:47942"/>
    </cofactor>
</comment>
<dbReference type="Pfam" id="PF00550">
    <property type="entry name" value="PP-binding"/>
    <property type="match status" value="3"/>
</dbReference>
<evidence type="ECO:0000313" key="6">
    <source>
        <dbReference type="EMBL" id="MFB9777724.1"/>
    </source>
</evidence>
<dbReference type="Pfam" id="PF13193">
    <property type="entry name" value="AMP-binding_C"/>
    <property type="match status" value="1"/>
</dbReference>
<protein>
    <submittedName>
        <fullName evidence="6">Condensation domain-containing protein</fullName>
    </submittedName>
</protein>
<feature type="region of interest" description="Disordered" evidence="4">
    <location>
        <begin position="792"/>
        <end position="834"/>
    </location>
</feature>
<comment type="caution">
    <text evidence="6">The sequence shown here is derived from an EMBL/GenBank/DDBJ whole genome shotgun (WGS) entry which is preliminary data.</text>
</comment>
<evidence type="ECO:0000313" key="7">
    <source>
        <dbReference type="Proteomes" id="UP001589707"/>
    </source>
</evidence>
<feature type="region of interest" description="Disordered" evidence="4">
    <location>
        <begin position="1387"/>
        <end position="1426"/>
    </location>
</feature>
<evidence type="ECO:0000256" key="3">
    <source>
        <dbReference type="ARBA" id="ARBA00022553"/>
    </source>
</evidence>
<dbReference type="CDD" id="cd05930">
    <property type="entry name" value="A_NRPS"/>
    <property type="match status" value="1"/>
</dbReference>
<keyword evidence="2" id="KW-0596">Phosphopantetheine</keyword>
<feature type="region of interest" description="Disordered" evidence="4">
    <location>
        <begin position="2391"/>
        <end position="2422"/>
    </location>
</feature>
<evidence type="ECO:0000256" key="2">
    <source>
        <dbReference type="ARBA" id="ARBA00022450"/>
    </source>
</evidence>
<organism evidence="6 7">
    <name type="scientific">Brevibacterium otitidis</name>
    <dbReference type="NCBI Taxonomy" id="53364"/>
    <lineage>
        <taxon>Bacteria</taxon>
        <taxon>Bacillati</taxon>
        <taxon>Actinomycetota</taxon>
        <taxon>Actinomycetes</taxon>
        <taxon>Micrococcales</taxon>
        <taxon>Brevibacteriaceae</taxon>
        <taxon>Brevibacterium</taxon>
    </lineage>
</organism>
<feature type="compositionally biased region" description="Low complexity" evidence="4">
    <location>
        <begin position="816"/>
        <end position="834"/>
    </location>
</feature>
<feature type="region of interest" description="Disordered" evidence="4">
    <location>
        <begin position="387"/>
        <end position="409"/>
    </location>
</feature>
<reference evidence="6 7" key="1">
    <citation type="submission" date="2024-09" db="EMBL/GenBank/DDBJ databases">
        <authorList>
            <person name="Sun Q."/>
            <person name="Mori K."/>
        </authorList>
    </citation>
    <scope>NUCLEOTIDE SEQUENCE [LARGE SCALE GENOMIC DNA]</scope>
    <source>
        <strain evidence="6 7">JCM 11683</strain>
    </source>
</reference>
<dbReference type="InterPro" id="IPR009081">
    <property type="entry name" value="PP-bd_ACP"/>
</dbReference>
<feature type="region of interest" description="Disordered" evidence="4">
    <location>
        <begin position="1663"/>
        <end position="1683"/>
    </location>
</feature>
<proteinExistence type="predicted"/>
<dbReference type="PANTHER" id="PTHR45527">
    <property type="entry name" value="NONRIBOSOMAL PEPTIDE SYNTHETASE"/>
    <property type="match status" value="1"/>
</dbReference>
<dbReference type="Gene3D" id="3.30.300.30">
    <property type="match status" value="1"/>
</dbReference>
<name>A0ABV5X720_9MICO</name>
<sequence length="2825" mass="291610">MTAPIIWPTTPLQRGLLSTPAPYVGQARIALSAPLAPATLARAAAALLRHYPQLGAGFIVDADVEPTQFITAVDPRIRSTSLGEVTAAEAQAQVAAIAAAEAGEGFDLSDPPLLRWHLIAAGCRSVLLLTAHHAVLDAWSMPLLLSEFARLGSSTPGPAPQTCDYSEHLAQLHRADRSAAAAFWADELAHLPEMPRPQWLGSESAAGEGAGAARLSCESTFSPGRTAALAARARDMGTTPAALLRGCVSLAVDWLSGAVGTPIVIPVHGRGSGLAGVENTPGLFTDSVLAAHCAAPGPLAEVLSSLETAWNAGLPHHHIGLSGILRTLGIADPAGVLYTHETAGARAQAQLRDADSGDIELTLVDVVDATHYPVEVTSVLSAAACDAGEGSSAGGEGPSDAGDEPSDAASALSIRVEVASHCAAGSERRLLTAVETLLSTLLEDPHRPLSSIDLRTDEDRRIQASALSGCTAEPGEAGSALIGPGPAEREPLPRGSAGSGQAGAEISGAPPAPSLLPEAFFAACAAHPEKPALISDDQTLTFSELAAQVTARRAQLQTAVPVRAGRRRPLCALQLPRSVEAITALLASLTAGFTTLVLDPQTPARRREEVLDELAADLLLDPTGLVLRAAADPNSTAGSAPGTPADRPVTGTDTAFVVLTSGSTGRPKPVAVPHDAMAALLAHHRRQLWTEDVEVIAHTNALHFDAHWDALLGLFEARTVRLLDTQTLLDPHALAALLNRERIDYLDLGPALWASHLAAGLLTTLPAVCVAGGEAFPPQLWTQMRQLTGCDTTAETADSAGSAAAAAPGDTPPPAAADAPLPAAGAHLSAAGEARPSAPRVLNAYGPTENTVDAFIADVRDSAQPRVGRVVGGTTAAVLDPWLRPVAVGCEGELYLGGTQLAHGYLGRPALTAERFTAAPGGARLYRTGDRAWIDPAGSLALLGRADDQLSINGFRIEPGEITAALTRLPGIRHAHAAAVDHPSGGRRLVAWVQPEPQEPFSDPEAVRRGLRELLPPPLIPSAVLSVDAFPLTSSAKIDVRALPLPVWARPGNTNAADAGSATASAAAAVCEATAQVIGRADARLSLRSLGGDSISAIRVSAWLRRSGWALEAGALLSADTLAEAAAAAVPVVSDAPDSTADIAPAGGEVPAAIEIPAELRAVLPAGVQVSEKLPLSGTLTGMFAMSMRAGAADPYRTATLLRVEADTADQLTQPRVEAAWDAVLAAHPALRSVIAQGSDAVPAAFTTDPGRMVHHVIDAADAATEPADLDALRTTAVERAISEQSLADGHLICAVWLRLPQRSAADPVAVELALGVHHLLADGWTTPLLAESFEKALRGEPLPVDTGWAQYLRWCAAQDTSEWEAEWRELFRGPVVRTIVMPAAGTEASGQASATGQVGASEQEGASEQPGAPEEAGISEQARRRTRARAVWQPDACFTAAMQTAAQRMDITQAAAIQAAWARALSETTGAQQVVFDLTSAGRDVPIDGIERAVGAFLTTRPVLADASIPADRLCTTLMRQTARTERAAHLGSGAIAGLTGTASDSLLVIEAAHASIAGRAPGQESQAGLPRVVPVRGADASGYPVTLTRFESPDGPAFELELDAPGAAAAAAEALLARFARQLTAVLGLPSEAGDSEFSSTQESPAGLVAGDLVSAERVAAGPSAADPVPADRDVDPSGTTARVQREHVEQARRVMAAALGASADALAADDDFFASGGDSILVMSVVGALRRAGCTVEISDIFDARTPAALAARISFGTPATAAEAVAEAVQPVPLTPALRWYAAHIGDSADHFLQLRTLRIPADLTDSQLRRALHTLVSRHEALRLRLRGTEACVLPAERLEDGPLFSTAVAAPDDDLSALRAAAAALDPAAGRLLTAVRTRADRLVLIAHHLGVDAVSWPVLIAELRAVAHGEQLPPAESFCAAALALDAAADQLRPQAHGVRALFDRMQAADGAPAPEANAPQQLSAVGAARQRTVRLSRAATAALLHLAAAGTPVDVQLAAAVARTADTGLVVEFEGHGRPLASTGDPRDHIDFASVVGWFTQTWPVPLPPAAQLNPAAHLRSCASRCATLTAFADALALTGAAEDIRADLLVNFLGREGSADTSPAGEASADWTIADGAADCEDALGSGRSLPASHPWELNAGLDGEQLVLRWQCADPALDDAAVDARIAAVAAALEDSANPGICAGHGPDPGRTVGDPTCDGDPDLGFGNPVLDLVGATAPQLARLQAEGVDGLWPLTAAQTGIALESLGDEHGRYLARTDLELTGPIDIAALQRAATAVAAGEPALRMRLTQLGNRHVLASLAQATPDFRVFTSHAAAEAWLAEPFDVTSDPLTRWAFVHGSAGTPHRLALLDHHLVLDGWSVPLLVDALFTCYRAELESAPHGRERAGGPQHHRPTSRSSSTDRNRGTGRSALSAHPLTRHILIRQARGQNHHELQRWDAALPRRAGALISAVDSAHATLSAPLPACIASAARRLQLSQAEAVTAAWTALLAAVADADEVITGMVVSGRSHTDAETIGMLLQTVPVGACFGGQNLGSTLTGLTAATRLALTTPEAPLTELARRRSAPTLFDTLIVVENYPTPHRTQVAPGVQLGAVDGSDDTHYPLALTVEFDTDDPRDQADRAGVLRLDYPSELIDAQTAESLLAGVSAALQFLHTAPAEAPSGELIAAVRAVLAPTARALTATASGTGPASGPDPATASGPAGSQTSADAFAAVTEALTDALGRRPEPEDDFFSLGGDSLTAMAVITALRAAGWKLTAAQVFTHPTPRAMASAAAPLETPEPSREASPAVPDAALDAAGHDALAALLAKIEIP</sequence>
<dbReference type="InterPro" id="IPR036736">
    <property type="entry name" value="ACP-like_sf"/>
</dbReference>
<dbReference type="SUPFAM" id="SSF52777">
    <property type="entry name" value="CoA-dependent acyltransferases"/>
    <property type="match status" value="8"/>
</dbReference>
<dbReference type="InterPro" id="IPR042099">
    <property type="entry name" value="ANL_N_sf"/>
</dbReference>
<keyword evidence="7" id="KW-1185">Reference proteome</keyword>
<dbReference type="InterPro" id="IPR025110">
    <property type="entry name" value="AMP-bd_C"/>
</dbReference>
<dbReference type="SMART" id="SM00823">
    <property type="entry name" value="PKS_PP"/>
    <property type="match status" value="3"/>
</dbReference>
<dbReference type="InterPro" id="IPR020845">
    <property type="entry name" value="AMP-binding_CS"/>
</dbReference>
<dbReference type="SUPFAM" id="SSF56801">
    <property type="entry name" value="Acetyl-CoA synthetase-like"/>
    <property type="match status" value="1"/>
</dbReference>
<gene>
    <name evidence="6" type="ORF">ACFFN1_15210</name>
</gene>
<feature type="compositionally biased region" description="Polar residues" evidence="4">
    <location>
        <begin position="1389"/>
        <end position="1407"/>
    </location>
</feature>
<accession>A0ABV5X720</accession>
<feature type="compositionally biased region" description="Low complexity" evidence="4">
    <location>
        <begin position="792"/>
        <end position="809"/>
    </location>
</feature>
<dbReference type="SUPFAM" id="SSF47336">
    <property type="entry name" value="ACP-like"/>
    <property type="match status" value="3"/>
</dbReference>
<dbReference type="PROSITE" id="PS50075">
    <property type="entry name" value="CARRIER"/>
    <property type="match status" value="2"/>
</dbReference>
<evidence type="ECO:0000256" key="1">
    <source>
        <dbReference type="ARBA" id="ARBA00001957"/>
    </source>
</evidence>